<dbReference type="EMBL" id="BPLR01018662">
    <property type="protein sequence ID" value="GIZ01402.1"/>
    <property type="molecule type" value="Genomic_DNA"/>
</dbReference>
<feature type="region of interest" description="Disordered" evidence="1">
    <location>
        <begin position="1"/>
        <end position="29"/>
    </location>
</feature>
<reference evidence="2 3" key="1">
    <citation type="submission" date="2021-06" db="EMBL/GenBank/DDBJ databases">
        <title>Caerostris extrusa draft genome.</title>
        <authorList>
            <person name="Kono N."/>
            <person name="Arakawa K."/>
        </authorList>
    </citation>
    <scope>NUCLEOTIDE SEQUENCE [LARGE SCALE GENOMIC DNA]</scope>
</reference>
<evidence type="ECO:0000256" key="1">
    <source>
        <dbReference type="SAM" id="MobiDB-lite"/>
    </source>
</evidence>
<comment type="caution">
    <text evidence="2">The sequence shown here is derived from an EMBL/GenBank/DDBJ whole genome shotgun (WGS) entry which is preliminary data.</text>
</comment>
<keyword evidence="3" id="KW-1185">Reference proteome</keyword>
<accession>A0AAV4Y5G6</accession>
<dbReference type="Proteomes" id="UP001054945">
    <property type="component" value="Unassembled WGS sequence"/>
</dbReference>
<protein>
    <submittedName>
        <fullName evidence="2">Uncharacterized protein</fullName>
    </submittedName>
</protein>
<organism evidence="2 3">
    <name type="scientific">Caerostris extrusa</name>
    <name type="common">Bark spider</name>
    <name type="synonym">Caerostris bankana</name>
    <dbReference type="NCBI Taxonomy" id="172846"/>
    <lineage>
        <taxon>Eukaryota</taxon>
        <taxon>Metazoa</taxon>
        <taxon>Ecdysozoa</taxon>
        <taxon>Arthropoda</taxon>
        <taxon>Chelicerata</taxon>
        <taxon>Arachnida</taxon>
        <taxon>Araneae</taxon>
        <taxon>Araneomorphae</taxon>
        <taxon>Entelegynae</taxon>
        <taxon>Araneoidea</taxon>
        <taxon>Araneidae</taxon>
        <taxon>Caerostris</taxon>
    </lineage>
</organism>
<proteinExistence type="predicted"/>
<name>A0AAV4Y5G6_CAEEX</name>
<evidence type="ECO:0000313" key="2">
    <source>
        <dbReference type="EMBL" id="GIZ01402.1"/>
    </source>
</evidence>
<sequence length="121" mass="13854">MAPPGLESETCDNERQSARHSAIQDPPSPFRKQVFHNIHDFAHAVINQLKNWCAPNLYGHPSKRNWAKCYIKCQKSKISRHVNSSLQQYHIVSQRFSEINVNIISTFPSSEGFRYCLAIVG</sequence>
<evidence type="ECO:0000313" key="3">
    <source>
        <dbReference type="Proteomes" id="UP001054945"/>
    </source>
</evidence>
<gene>
    <name evidence="2" type="ORF">CEXT_613551</name>
</gene>
<dbReference type="AlphaFoldDB" id="A0AAV4Y5G6"/>